<dbReference type="PANTHER" id="PTHR35004:SF6">
    <property type="entry name" value="TRANSPOSASE"/>
    <property type="match status" value="1"/>
</dbReference>
<dbReference type="PROSITE" id="PS50994">
    <property type="entry name" value="INTEGRASE"/>
    <property type="match status" value="1"/>
</dbReference>
<dbReference type="GO" id="GO:0015074">
    <property type="term" value="P:DNA integration"/>
    <property type="evidence" value="ECO:0007669"/>
    <property type="project" value="InterPro"/>
</dbReference>
<dbReference type="SUPFAM" id="SSF53098">
    <property type="entry name" value="Ribonuclease H-like"/>
    <property type="match status" value="1"/>
</dbReference>
<protein>
    <submittedName>
        <fullName evidence="3">Winged helix-turn helix protein</fullName>
    </submittedName>
</protein>
<accession>A0A542EBD6</accession>
<feature type="region of interest" description="Disordered" evidence="1">
    <location>
        <begin position="506"/>
        <end position="530"/>
    </location>
</feature>
<dbReference type="EMBL" id="VFMO01000001">
    <property type="protein sequence ID" value="TQJ12653.1"/>
    <property type="molecule type" value="Genomic_DNA"/>
</dbReference>
<dbReference type="Pfam" id="PF13551">
    <property type="entry name" value="HTH_29"/>
    <property type="match status" value="1"/>
</dbReference>
<evidence type="ECO:0000313" key="3">
    <source>
        <dbReference type="EMBL" id="TQJ12653.1"/>
    </source>
</evidence>
<organism evidence="3 4">
    <name type="scientific">Yimella lutea</name>
    <dbReference type="NCBI Taxonomy" id="587872"/>
    <lineage>
        <taxon>Bacteria</taxon>
        <taxon>Bacillati</taxon>
        <taxon>Actinomycetota</taxon>
        <taxon>Actinomycetes</taxon>
        <taxon>Micrococcales</taxon>
        <taxon>Dermacoccaceae</taxon>
        <taxon>Yimella</taxon>
    </lineage>
</organism>
<dbReference type="InterPro" id="IPR012337">
    <property type="entry name" value="RNaseH-like_sf"/>
</dbReference>
<evidence type="ECO:0000256" key="1">
    <source>
        <dbReference type="SAM" id="MobiDB-lite"/>
    </source>
</evidence>
<comment type="caution">
    <text evidence="3">The sequence shown here is derived from an EMBL/GenBank/DDBJ whole genome shotgun (WGS) entry which is preliminary data.</text>
</comment>
<gene>
    <name evidence="3" type="ORF">FB459_0011</name>
</gene>
<name>A0A542EBD6_9MICO</name>
<dbReference type="Proteomes" id="UP000320806">
    <property type="component" value="Unassembled WGS sequence"/>
</dbReference>
<dbReference type="InterPro" id="IPR001584">
    <property type="entry name" value="Integrase_cat-core"/>
</dbReference>
<dbReference type="PANTHER" id="PTHR35004">
    <property type="entry name" value="TRANSPOSASE RV3428C-RELATED"/>
    <property type="match status" value="1"/>
</dbReference>
<dbReference type="OrthoDB" id="52928at2"/>
<proteinExistence type="predicted"/>
<dbReference type="AlphaFoldDB" id="A0A542EBD6"/>
<keyword evidence="4" id="KW-1185">Reference proteome</keyword>
<evidence type="ECO:0000313" key="4">
    <source>
        <dbReference type="Proteomes" id="UP000320806"/>
    </source>
</evidence>
<evidence type="ECO:0000259" key="2">
    <source>
        <dbReference type="PROSITE" id="PS50994"/>
    </source>
</evidence>
<dbReference type="Gene3D" id="3.30.420.10">
    <property type="entry name" value="Ribonuclease H-like superfamily/Ribonuclease H"/>
    <property type="match status" value="1"/>
</dbReference>
<feature type="domain" description="Integrase catalytic" evidence="2">
    <location>
        <begin position="133"/>
        <end position="359"/>
    </location>
</feature>
<sequence>MQERLIDAAKTEGVSTRTLERWVLAYREGGVAGLAHSRTTGRYRSGVDPRWDEACLVVLADFTSRSTPTMNVVLDKIRQRLDEMHGPGEVPNPSKSTGYRRLTELSKGRHAFGSAKQRRSVARRPDGPYGRLRATRPGEYVVLDTTPLDVFAMEPVTLRWVPVELTVAQDLFTRCILGLRLTPISTTSADVANVLYQCVVPQRDASDDGHWPFHGVPRNLLVGTEEPDGVSQERLDGIPACLPEAIVVDHGKVYISSHVTSACARLGITIQPAIPYKPTDKPTVERFFRTLREGLLQHLPAYKGPDVYNRGEDVEGKAFYYVSELEQIIREWVGTVYHRSKHDGLCVPEVPGAVFSPLEMFEVGLAKAGGLLVPTNPDLAFSFLEVAWRTIQHYGVEVDGRRYDGPGLNKYRNTKSPHGGLNAGKWPIFVDRHDVRNVWFQDPVTHEFSTLAWEHAPALDQPFSHEAAEYTKQLALRDNRHVDPLTAVTDLLLAWSQDEVSTRREKSLALRLSSSRPTNPPPAAQTTNASVPAIIDLLSAREQRQRQPSLVDDLDEVFERYCSEGDDGRLEVFDE</sequence>
<dbReference type="GO" id="GO:0003676">
    <property type="term" value="F:nucleic acid binding"/>
    <property type="evidence" value="ECO:0007669"/>
    <property type="project" value="InterPro"/>
</dbReference>
<reference evidence="3 4" key="1">
    <citation type="submission" date="2019-06" db="EMBL/GenBank/DDBJ databases">
        <title>Sequencing the genomes of 1000 actinobacteria strains.</title>
        <authorList>
            <person name="Klenk H.-P."/>
        </authorList>
    </citation>
    <scope>NUCLEOTIDE SEQUENCE [LARGE SCALE GENOMIC DNA]</scope>
    <source>
        <strain evidence="3 4">DSM 19828</strain>
    </source>
</reference>
<dbReference type="InterPro" id="IPR036397">
    <property type="entry name" value="RNaseH_sf"/>
</dbReference>